<sequence>MKGENAHNSLEFFHSEQAKVEETKKKKSVKRKITDPTNRKYKQTKNIYFNF</sequence>
<dbReference type="AlphaFoldDB" id="V4LGB4"/>
<keyword evidence="2" id="KW-1185">Reference proteome</keyword>
<name>V4LGB4_EUTSA</name>
<gene>
    <name evidence="1" type="ORF">EUTSA_v10022506mg</name>
</gene>
<dbReference type="EMBL" id="KI517523">
    <property type="protein sequence ID" value="ESQ38823.1"/>
    <property type="molecule type" value="Genomic_DNA"/>
</dbReference>
<organism evidence="1 2">
    <name type="scientific">Eutrema salsugineum</name>
    <name type="common">Saltwater cress</name>
    <name type="synonym">Sisymbrium salsugineum</name>
    <dbReference type="NCBI Taxonomy" id="72664"/>
    <lineage>
        <taxon>Eukaryota</taxon>
        <taxon>Viridiplantae</taxon>
        <taxon>Streptophyta</taxon>
        <taxon>Embryophyta</taxon>
        <taxon>Tracheophyta</taxon>
        <taxon>Spermatophyta</taxon>
        <taxon>Magnoliopsida</taxon>
        <taxon>eudicotyledons</taxon>
        <taxon>Gunneridae</taxon>
        <taxon>Pentapetalae</taxon>
        <taxon>rosids</taxon>
        <taxon>malvids</taxon>
        <taxon>Brassicales</taxon>
        <taxon>Brassicaceae</taxon>
        <taxon>Eutremeae</taxon>
        <taxon>Eutrema</taxon>
    </lineage>
</organism>
<dbReference type="KEGG" id="eus:EUTSA_v10022506mg"/>
<protein>
    <submittedName>
        <fullName evidence="1">Uncharacterized protein</fullName>
    </submittedName>
</protein>
<evidence type="ECO:0000313" key="1">
    <source>
        <dbReference type="EMBL" id="ESQ38823.1"/>
    </source>
</evidence>
<dbReference type="Proteomes" id="UP000030689">
    <property type="component" value="Unassembled WGS sequence"/>
</dbReference>
<proteinExistence type="predicted"/>
<evidence type="ECO:0000313" key="2">
    <source>
        <dbReference type="Proteomes" id="UP000030689"/>
    </source>
</evidence>
<dbReference type="Gramene" id="ESQ38823">
    <property type="protein sequence ID" value="ESQ38823"/>
    <property type="gene ID" value="EUTSA_v10022506mg"/>
</dbReference>
<accession>V4LGB4</accession>
<reference evidence="1 2" key="1">
    <citation type="journal article" date="2013" name="Front. Plant Sci.">
        <title>The Reference Genome of the Halophytic Plant Eutrema salsugineum.</title>
        <authorList>
            <person name="Yang R."/>
            <person name="Jarvis D.E."/>
            <person name="Chen H."/>
            <person name="Beilstein M.A."/>
            <person name="Grimwood J."/>
            <person name="Jenkins J."/>
            <person name="Shu S."/>
            <person name="Prochnik S."/>
            <person name="Xin M."/>
            <person name="Ma C."/>
            <person name="Schmutz J."/>
            <person name="Wing R.A."/>
            <person name="Mitchell-Olds T."/>
            <person name="Schumaker K.S."/>
            <person name="Wang X."/>
        </authorList>
    </citation>
    <scope>NUCLEOTIDE SEQUENCE [LARGE SCALE GENOMIC DNA]</scope>
</reference>